<dbReference type="PATRIC" id="fig|1409923.3.peg.1493"/>
<dbReference type="RefSeq" id="WP_000537344.1">
    <property type="nucleotide sequence ID" value="NZ_JPHZ01000039.1"/>
</dbReference>
<feature type="region of interest" description="Disordered" evidence="1">
    <location>
        <begin position="1"/>
        <end position="33"/>
    </location>
</feature>
<protein>
    <submittedName>
        <fullName evidence="2">Uncharacterized protein</fullName>
    </submittedName>
</protein>
<reference evidence="2 3" key="1">
    <citation type="submission" date="2014-07" db="EMBL/GenBank/DDBJ databases">
        <authorList>
            <person name="Harkins D.M."/>
            <person name="Lesho E."/>
            <person name="Waterman P.E."/>
            <person name="Chan A."/>
            <person name="Fouts D.E."/>
        </authorList>
    </citation>
    <scope>NUCLEOTIDE SEQUENCE [LARGE SCALE GENOMIC DNA]</scope>
    <source>
        <strain evidence="2 3">MRSN 3527</strain>
    </source>
</reference>
<comment type="caution">
    <text evidence="2">The sequence shown here is derived from an EMBL/GenBank/DDBJ whole genome shotgun (WGS) entry which is preliminary data.</text>
</comment>
<feature type="compositionally biased region" description="Low complexity" evidence="1">
    <location>
        <begin position="1"/>
        <end position="15"/>
    </location>
</feature>
<evidence type="ECO:0000313" key="2">
    <source>
        <dbReference type="EMBL" id="KLT83462.1"/>
    </source>
</evidence>
<name>A0A0J0ZM93_ACIBA</name>
<dbReference type="Proteomes" id="UP000036122">
    <property type="component" value="Unassembled WGS sequence"/>
</dbReference>
<sequence>MGTSTSSKGPGSKSPLVPSWANNDGQGPGNNQLEQRFRGFRATLGQAALANGGNTNTLKKALGHYAKSATGGKSNGARRFSSMVGAGGSLFDTLKSLQSGSDTKFLNLSNLQGQPVDVVIDQIIDSIIDINGDSERIRAAMNEALAEALDGFSTFDFSKITDDIIVDMMINYLTQCIFEQIILDSKTALDKADTPEKVEMIESSLLELIKTSVDLNFGIHLENINTLNKQDIETIQKNAIQDIWSEWEDNLND</sequence>
<feature type="compositionally biased region" description="Polar residues" evidence="1">
    <location>
        <begin position="20"/>
        <end position="33"/>
    </location>
</feature>
<gene>
    <name evidence="2" type="ORF">T630_4010</name>
</gene>
<proteinExistence type="predicted"/>
<evidence type="ECO:0000256" key="1">
    <source>
        <dbReference type="SAM" id="MobiDB-lite"/>
    </source>
</evidence>
<accession>A0A0J0ZM93</accession>
<dbReference type="AlphaFoldDB" id="A0A0J0ZM93"/>
<evidence type="ECO:0000313" key="3">
    <source>
        <dbReference type="Proteomes" id="UP000036122"/>
    </source>
</evidence>
<dbReference type="EMBL" id="JPHZ01000039">
    <property type="protein sequence ID" value="KLT83462.1"/>
    <property type="molecule type" value="Genomic_DNA"/>
</dbReference>
<organism evidence="2 3">
    <name type="scientific">Acinetobacter baumannii MRSN 3527</name>
    <dbReference type="NCBI Taxonomy" id="1409923"/>
    <lineage>
        <taxon>Bacteria</taxon>
        <taxon>Pseudomonadati</taxon>
        <taxon>Pseudomonadota</taxon>
        <taxon>Gammaproteobacteria</taxon>
        <taxon>Moraxellales</taxon>
        <taxon>Moraxellaceae</taxon>
        <taxon>Acinetobacter</taxon>
        <taxon>Acinetobacter calcoaceticus/baumannii complex</taxon>
    </lineage>
</organism>